<dbReference type="PANTHER" id="PTHR36221:SF1">
    <property type="entry name" value="DUF742 DOMAIN-CONTAINING PROTEIN"/>
    <property type="match status" value="1"/>
</dbReference>
<evidence type="ECO:0000313" key="1">
    <source>
        <dbReference type="EMBL" id="MDD7964865.1"/>
    </source>
</evidence>
<organism evidence="1 2">
    <name type="scientific">Actinomycetospora lemnae</name>
    <dbReference type="NCBI Taxonomy" id="3019891"/>
    <lineage>
        <taxon>Bacteria</taxon>
        <taxon>Bacillati</taxon>
        <taxon>Actinomycetota</taxon>
        <taxon>Actinomycetes</taxon>
        <taxon>Pseudonocardiales</taxon>
        <taxon>Pseudonocardiaceae</taxon>
        <taxon>Actinomycetospora</taxon>
    </lineage>
</organism>
<dbReference type="InterPro" id="IPR007995">
    <property type="entry name" value="DUF742"/>
</dbReference>
<gene>
    <name evidence="1" type="ORF">PGB27_05825</name>
</gene>
<reference evidence="1 2" key="1">
    <citation type="submission" date="2023-02" db="EMBL/GenBank/DDBJ databases">
        <title>Genome sequencing required for Actinomycetospora new species description.</title>
        <authorList>
            <person name="Saimee Y."/>
            <person name="Duangmal K."/>
        </authorList>
    </citation>
    <scope>NUCLEOTIDE SEQUENCE [LARGE SCALE GENOMIC DNA]</scope>
    <source>
        <strain evidence="1 2">DW7H6</strain>
    </source>
</reference>
<dbReference type="RefSeq" id="WP_274199395.1">
    <property type="nucleotide sequence ID" value="NZ_JAQZAO010000002.1"/>
</dbReference>
<protein>
    <submittedName>
        <fullName evidence="1">DUF742 domain-containing protein</fullName>
    </submittedName>
</protein>
<dbReference type="EMBL" id="JAQZAO010000002">
    <property type="protein sequence ID" value="MDD7964865.1"/>
    <property type="molecule type" value="Genomic_DNA"/>
</dbReference>
<dbReference type="PANTHER" id="PTHR36221">
    <property type="entry name" value="DUF742 DOMAIN-CONTAINING PROTEIN"/>
    <property type="match status" value="1"/>
</dbReference>
<evidence type="ECO:0000313" key="2">
    <source>
        <dbReference type="Proteomes" id="UP001300763"/>
    </source>
</evidence>
<sequence>MSVDRRQRPQTEGGRVVPNYAFTAGRTRSVAGTDMPIEALVTATELGLAKAPGMPPEARAIVEASTVPQSLAEIGALLDVPVGVARVLVSDLAAEDHLAVHLPLVGADGRPRRELLERLLDGLRAR</sequence>
<dbReference type="Pfam" id="PF05331">
    <property type="entry name" value="DUF742"/>
    <property type="match status" value="1"/>
</dbReference>
<name>A0ABT5SQW9_9PSEU</name>
<proteinExistence type="predicted"/>
<comment type="caution">
    <text evidence="1">The sequence shown here is derived from an EMBL/GenBank/DDBJ whole genome shotgun (WGS) entry which is preliminary data.</text>
</comment>
<accession>A0ABT5SQW9</accession>
<keyword evidence="2" id="KW-1185">Reference proteome</keyword>
<dbReference type="Proteomes" id="UP001300763">
    <property type="component" value="Unassembled WGS sequence"/>
</dbReference>